<organism evidence="1 2">
    <name type="scientific">Clostridium botulinum (strain 657 / Type Ba4)</name>
    <dbReference type="NCBI Taxonomy" id="515621"/>
    <lineage>
        <taxon>Bacteria</taxon>
        <taxon>Bacillati</taxon>
        <taxon>Bacillota</taxon>
        <taxon>Clostridia</taxon>
        <taxon>Eubacteriales</taxon>
        <taxon>Clostridiaceae</taxon>
        <taxon>Clostridium</taxon>
    </lineage>
</organism>
<evidence type="ECO:0000313" key="1">
    <source>
        <dbReference type="EMBL" id="ACQ54753.1"/>
    </source>
</evidence>
<gene>
    <name evidence="1" type="ordered locus">CLJ_B1935</name>
</gene>
<evidence type="ECO:0000313" key="2">
    <source>
        <dbReference type="Proteomes" id="UP000002333"/>
    </source>
</evidence>
<dbReference type="RefSeq" id="WP_012721304.1">
    <property type="nucleotide sequence ID" value="NC_012658.1"/>
</dbReference>
<name>A0A3F2ZY15_CLOB6</name>
<dbReference type="AlphaFoldDB" id="A0A3F2ZY15"/>
<dbReference type="EMBL" id="CP001083">
    <property type="protein sequence ID" value="ACQ54753.1"/>
    <property type="molecule type" value="Genomic_DNA"/>
</dbReference>
<proteinExistence type="predicted"/>
<reference evidence="1 2" key="1">
    <citation type="journal article" date="2007" name="PLoS ONE">
        <title>Analysis of the neurotoxin complex genes in Clostridium botulinum A1-A4 and B1 strains: BoNT/A3, /Ba4 and /B1 clusters are located within plasmids.</title>
        <authorList>
            <person name="Smith T.J."/>
            <person name="Hill K.K."/>
            <person name="Foley B.T."/>
            <person name="Detter J.C."/>
            <person name="Munk A.C."/>
            <person name="Bruce D.C."/>
            <person name="Doggett N.A."/>
            <person name="Smith L.A."/>
            <person name="Marks J.D."/>
            <person name="Xie G."/>
            <person name="Brettin T.S."/>
        </authorList>
    </citation>
    <scope>NUCLEOTIDE SEQUENCE [LARGE SCALE GENOMIC DNA]</scope>
    <source>
        <strain evidence="2">657 / Type Ba4</strain>
    </source>
</reference>
<keyword evidence="1" id="KW-0449">Lipoprotein</keyword>
<dbReference type="Proteomes" id="UP000002333">
    <property type="component" value="Chromosome"/>
</dbReference>
<accession>A0A3F2ZY15</accession>
<dbReference type="KEGG" id="cbi:CLJ_B1935"/>
<protein>
    <submittedName>
        <fullName evidence="1">Lipoprotein</fullName>
    </submittedName>
</protein>
<sequence length="81" mass="9430">MRKGIRYLIVGLLLGASTRFVGVAKAIEPSEDNCPENGEYMYCLDQNRPLWISIYDVHQEEKFIYLRQPNSNKIIKLVELK</sequence>
<reference evidence="2" key="2">
    <citation type="submission" date="2008-05" db="EMBL/GenBank/DDBJ databases">
        <title>Genome sequence of Clostridium botulinum Ba4 strain 657.</title>
        <authorList>
            <person name="Shrivastava S."/>
            <person name="Brown J.L."/>
            <person name="Bruce D."/>
            <person name="Detter C."/>
            <person name="Munk C."/>
            <person name="Smith L.A."/>
            <person name="Smith T.J."/>
            <person name="Sutton G."/>
            <person name="Brettin T.S."/>
        </authorList>
    </citation>
    <scope>NUCLEOTIDE SEQUENCE [LARGE SCALE GENOMIC DNA]</scope>
    <source>
        <strain evidence="2">657 / Type Ba4</strain>
    </source>
</reference>